<dbReference type="PANTHER" id="PTHR10887">
    <property type="entry name" value="DNA2/NAM7 HELICASE FAMILY"/>
    <property type="match status" value="1"/>
</dbReference>
<proteinExistence type="predicted"/>
<dbReference type="SUPFAM" id="SSF52540">
    <property type="entry name" value="P-loop containing nucleoside triphosphate hydrolases"/>
    <property type="match status" value="1"/>
</dbReference>
<evidence type="ECO:0000256" key="1">
    <source>
        <dbReference type="SAM" id="Coils"/>
    </source>
</evidence>
<sequence length="1200" mass="131658">MAGTPSIAAAPPPRSGGSGPCAPPTRWPEGFCLCDRAVLEAEVAVGTDARLTGPWIGVLFFSKALGRTVEPARGADNKPVPKSASMPPLAINMCVRDDPEEVLDGLWHMLPTVCSLTTSIRVAQALSMPQQHCPPFWQADLSGNRDVEEPDGNMDSRDPSDDRACLMEHEEAGLAELGLNRSQEEAIESALRLACGVRLGRRIRGPPGTGKTQMLVAKLAFLLQRGQRSYVHAPTNIAVKELAVRLARRLEERGGAGSTLRLGILASQGRMLGGPARWGRHAGARAAGQPEPQGEDAVVEKLLIDYRKKSIKRIAKYWQGCGKYPWPGSGGSDLKKALRALGRSQRGGAATEGATEALMAELVDTLTRLLYTVRRQLESLEGELPPPGETADRAFQDIADRLTRRAKQQQQEQRKKEAGAREACEAMQASLAELQEAMRQLRSAAEDQDRELVVEKVASCRAALDAAQHSARAVHTLDSQVLRSMILRHCMMLFCTVTGAGQNLARLQEIKTAVVDEACMVRESENIIVLRSELQRLVLVGDPKQLPAGCRGEEGRRARYDRSLFERLEETGVEPLLLNVQYRMHRDILAWPNDRFYANMVKTGAQVRQRPGLAGLLERGAAPELGQGALSRFGAMRVFDTSGARAEERRRGTSWSNEGEARLVLAHLDEFFSCCRARLRDRGRDLRVGIITPYRGQIEIFKEMIQEGRLEGQPESRRWLAEEGRTQVATVDGFQGQECDIVVISCTRSGGGGIGFLSDERRLNVAVTRARLACWVFGDFETLISGERFGCWESLARFARKHGWLHSAAHGMPRARLSKLDPPAAVDWSGSWEQVAARMESCQKRPDGQSGYACLSCGRGFKTPEAALQHLGDKAGEATLQHPAAEAVARWAAELAAAPRARREGPDQAQGRRLLKVVKQRALGFETMSNSVLPADFSWDWLAMDLQATGAAALLMDPALAPVLYYVHSPHPHLYGRGDAPVDLYEHCRKLVSHDGFPYDIELGLDPASYVYAAKWACLLQLAGLHPSSNSDKVSGILNLADAQDQEKMDEAFAEDQDPLGVWKQAQSDDPAQTSGGQLLGKTKRAQIAMQSAWRGQGPTGLRGWSQQGTCRLFTLAHLAALPRARPAFDDRGAAPRPLEPAQRQWAEERQQQRQGPEGPNDAPLDPRPWIEDDCKPPRADPGYARRDDHGDALRFGPDG</sequence>
<dbReference type="InterPro" id="IPR047187">
    <property type="entry name" value="SF1_C_Upf1"/>
</dbReference>
<dbReference type="InterPro" id="IPR045055">
    <property type="entry name" value="DNA2/NAM7-like"/>
</dbReference>
<dbReference type="Proteomes" id="UP001189429">
    <property type="component" value="Unassembled WGS sequence"/>
</dbReference>
<evidence type="ECO:0008006" key="7">
    <source>
        <dbReference type="Google" id="ProtNLM"/>
    </source>
</evidence>
<gene>
    <name evidence="5" type="ORF">PCOR1329_LOCUS54992</name>
</gene>
<dbReference type="CDD" id="cd18808">
    <property type="entry name" value="SF1_C_Upf1"/>
    <property type="match status" value="1"/>
</dbReference>
<dbReference type="Pfam" id="PF13086">
    <property type="entry name" value="AAA_11"/>
    <property type="match status" value="1"/>
</dbReference>
<evidence type="ECO:0000259" key="3">
    <source>
        <dbReference type="Pfam" id="PF13086"/>
    </source>
</evidence>
<evidence type="ECO:0000259" key="4">
    <source>
        <dbReference type="Pfam" id="PF13087"/>
    </source>
</evidence>
<name>A0ABN9V6F5_9DINO</name>
<dbReference type="InterPro" id="IPR041677">
    <property type="entry name" value="DNA2/NAM7_AAA_11"/>
</dbReference>
<reference evidence="5" key="1">
    <citation type="submission" date="2023-10" db="EMBL/GenBank/DDBJ databases">
        <authorList>
            <person name="Chen Y."/>
            <person name="Shah S."/>
            <person name="Dougan E. K."/>
            <person name="Thang M."/>
            <person name="Chan C."/>
        </authorList>
    </citation>
    <scope>NUCLEOTIDE SEQUENCE [LARGE SCALE GENOMIC DNA]</scope>
</reference>
<keyword evidence="6" id="KW-1185">Reference proteome</keyword>
<feature type="compositionally biased region" description="Basic and acidic residues" evidence="2">
    <location>
        <begin position="1169"/>
        <end position="1193"/>
    </location>
</feature>
<protein>
    <recommendedName>
        <fullName evidence="7">RNA helicase</fullName>
    </recommendedName>
</protein>
<keyword evidence="1" id="KW-0175">Coiled coil</keyword>
<dbReference type="InterPro" id="IPR027417">
    <property type="entry name" value="P-loop_NTPase"/>
</dbReference>
<feature type="region of interest" description="Disordered" evidence="2">
    <location>
        <begin position="1"/>
        <end position="22"/>
    </location>
</feature>
<evidence type="ECO:0000313" key="5">
    <source>
        <dbReference type="EMBL" id="CAK0868291.1"/>
    </source>
</evidence>
<feature type="domain" description="DNA2/NAM7 helicase-like C-terminal" evidence="4">
    <location>
        <begin position="560"/>
        <end position="779"/>
    </location>
</feature>
<feature type="coiled-coil region" evidence="1">
    <location>
        <begin position="417"/>
        <end position="451"/>
    </location>
</feature>
<dbReference type="EMBL" id="CAUYUJ010016729">
    <property type="protein sequence ID" value="CAK0868291.1"/>
    <property type="molecule type" value="Genomic_DNA"/>
</dbReference>
<feature type="domain" description="DNA2/NAM7 helicase helicase" evidence="3">
    <location>
        <begin position="179"/>
        <end position="548"/>
    </location>
</feature>
<comment type="caution">
    <text evidence="5">The sequence shown here is derived from an EMBL/GenBank/DDBJ whole genome shotgun (WGS) entry which is preliminary data.</text>
</comment>
<dbReference type="InterPro" id="IPR041679">
    <property type="entry name" value="DNA2/NAM7-like_C"/>
</dbReference>
<accession>A0ABN9V6F5</accession>
<feature type="region of interest" description="Disordered" evidence="2">
    <location>
        <begin position="1128"/>
        <end position="1200"/>
    </location>
</feature>
<organism evidence="5 6">
    <name type="scientific">Prorocentrum cordatum</name>
    <dbReference type="NCBI Taxonomy" id="2364126"/>
    <lineage>
        <taxon>Eukaryota</taxon>
        <taxon>Sar</taxon>
        <taxon>Alveolata</taxon>
        <taxon>Dinophyceae</taxon>
        <taxon>Prorocentrales</taxon>
        <taxon>Prorocentraceae</taxon>
        <taxon>Prorocentrum</taxon>
    </lineage>
</organism>
<dbReference type="Gene3D" id="3.40.50.300">
    <property type="entry name" value="P-loop containing nucleotide triphosphate hydrolases"/>
    <property type="match status" value="2"/>
</dbReference>
<dbReference type="Pfam" id="PF13087">
    <property type="entry name" value="AAA_12"/>
    <property type="match status" value="1"/>
</dbReference>
<evidence type="ECO:0000313" key="6">
    <source>
        <dbReference type="Proteomes" id="UP001189429"/>
    </source>
</evidence>
<dbReference type="PANTHER" id="PTHR10887:SF495">
    <property type="entry name" value="HELICASE SENATAXIN ISOFORM X1-RELATED"/>
    <property type="match status" value="1"/>
</dbReference>
<feature type="region of interest" description="Disordered" evidence="2">
    <location>
        <begin position="141"/>
        <end position="161"/>
    </location>
</feature>
<evidence type="ECO:0000256" key="2">
    <source>
        <dbReference type="SAM" id="MobiDB-lite"/>
    </source>
</evidence>